<dbReference type="EMBL" id="CP045896">
    <property type="protein sequence ID" value="QQP50702.1"/>
    <property type="molecule type" value="Genomic_DNA"/>
</dbReference>
<sequence>MQGIGNTVATLQQAVFAFENKLELFITDIETGRLLHFEKLRDSKMPAQQVTPLNMLILSS</sequence>
<name>A0A7T8HIH2_CALRO</name>
<evidence type="ECO:0000313" key="1">
    <source>
        <dbReference type="EMBL" id="QQP50702.1"/>
    </source>
</evidence>
<accession>A0A7T8HIH2</accession>
<gene>
    <name evidence="1" type="ORF">FKW44_011808</name>
</gene>
<keyword evidence="2" id="KW-1185">Reference proteome</keyword>
<dbReference type="AlphaFoldDB" id="A0A7T8HIH2"/>
<evidence type="ECO:0000313" key="2">
    <source>
        <dbReference type="Proteomes" id="UP000595437"/>
    </source>
</evidence>
<reference evidence="2" key="1">
    <citation type="submission" date="2021-01" db="EMBL/GenBank/DDBJ databases">
        <title>Caligus Genome Assembly.</title>
        <authorList>
            <person name="Gallardo-Escarate C."/>
        </authorList>
    </citation>
    <scope>NUCLEOTIDE SEQUENCE [LARGE SCALE GENOMIC DNA]</scope>
</reference>
<organism evidence="1 2">
    <name type="scientific">Caligus rogercresseyi</name>
    <name type="common">Sea louse</name>
    <dbReference type="NCBI Taxonomy" id="217165"/>
    <lineage>
        <taxon>Eukaryota</taxon>
        <taxon>Metazoa</taxon>
        <taxon>Ecdysozoa</taxon>
        <taxon>Arthropoda</taxon>
        <taxon>Crustacea</taxon>
        <taxon>Multicrustacea</taxon>
        <taxon>Hexanauplia</taxon>
        <taxon>Copepoda</taxon>
        <taxon>Siphonostomatoida</taxon>
        <taxon>Caligidae</taxon>
        <taxon>Caligus</taxon>
    </lineage>
</organism>
<proteinExistence type="predicted"/>
<protein>
    <submittedName>
        <fullName evidence="1">General transcription factor II-I repeat domain-containing protein 2-like</fullName>
    </submittedName>
</protein>
<dbReference type="OrthoDB" id="6137485at2759"/>
<dbReference type="Proteomes" id="UP000595437">
    <property type="component" value="Chromosome 7"/>
</dbReference>